<protein>
    <submittedName>
        <fullName evidence="2">Transmembrane protein, putative</fullName>
    </submittedName>
</protein>
<dbReference type="InParanoid" id="Q22KN8"/>
<evidence type="ECO:0000256" key="1">
    <source>
        <dbReference type="SAM" id="Phobius"/>
    </source>
</evidence>
<keyword evidence="1" id="KW-0472">Membrane</keyword>
<feature type="transmembrane region" description="Helical" evidence="1">
    <location>
        <begin position="160"/>
        <end position="182"/>
    </location>
</feature>
<dbReference type="HOGENOM" id="CLU_1417770_0_0_1"/>
<evidence type="ECO:0000313" key="2">
    <source>
        <dbReference type="EMBL" id="EAR85761.1"/>
    </source>
</evidence>
<dbReference type="KEGG" id="tet:TTHERM_00312430"/>
<evidence type="ECO:0000313" key="3">
    <source>
        <dbReference type="Proteomes" id="UP000009168"/>
    </source>
</evidence>
<dbReference type="EMBL" id="GG662498">
    <property type="protein sequence ID" value="EAR85761.1"/>
    <property type="molecule type" value="Genomic_DNA"/>
</dbReference>
<keyword evidence="1 2" id="KW-0812">Transmembrane</keyword>
<dbReference type="RefSeq" id="XP_001033424.1">
    <property type="nucleotide sequence ID" value="XM_001033424.1"/>
</dbReference>
<dbReference type="Proteomes" id="UP000009168">
    <property type="component" value="Unassembled WGS sequence"/>
</dbReference>
<name>Q22KN8_TETTS</name>
<sequence length="192" mass="22670">MKKDSIQIQEQELNAYFLNTTTLTDNQLNESLLISDLNNVQQDSINLMQDLNNYSPQSPQQKLDDSHKVPFLCLKSQNQSSYFTNQSTQISMSNEQQDQHEQYDEYKAPKLVKTYSKNKYYNHINQPIHAFSVQYQKFMSQQEIQEQNNRGPWHLDCIKCIQYFGIVLCIIIAANYLFQFLFNLFEGQEQND</sequence>
<organism evidence="2 3">
    <name type="scientific">Tetrahymena thermophila (strain SB210)</name>
    <dbReference type="NCBI Taxonomy" id="312017"/>
    <lineage>
        <taxon>Eukaryota</taxon>
        <taxon>Sar</taxon>
        <taxon>Alveolata</taxon>
        <taxon>Ciliophora</taxon>
        <taxon>Intramacronucleata</taxon>
        <taxon>Oligohymenophorea</taxon>
        <taxon>Hymenostomatida</taxon>
        <taxon>Tetrahymenina</taxon>
        <taxon>Tetrahymenidae</taxon>
        <taxon>Tetrahymena</taxon>
    </lineage>
</organism>
<dbReference type="GeneID" id="7842984"/>
<accession>Q22KN8</accession>
<dbReference type="AlphaFoldDB" id="Q22KN8"/>
<reference evidence="3" key="1">
    <citation type="journal article" date="2006" name="PLoS Biol.">
        <title>Macronuclear genome sequence of the ciliate Tetrahymena thermophila, a model eukaryote.</title>
        <authorList>
            <person name="Eisen J.A."/>
            <person name="Coyne R.S."/>
            <person name="Wu M."/>
            <person name="Wu D."/>
            <person name="Thiagarajan M."/>
            <person name="Wortman J.R."/>
            <person name="Badger J.H."/>
            <person name="Ren Q."/>
            <person name="Amedeo P."/>
            <person name="Jones K.M."/>
            <person name="Tallon L.J."/>
            <person name="Delcher A.L."/>
            <person name="Salzberg S.L."/>
            <person name="Silva J.C."/>
            <person name="Haas B.J."/>
            <person name="Majoros W.H."/>
            <person name="Farzad M."/>
            <person name="Carlton J.M."/>
            <person name="Smith R.K. Jr."/>
            <person name="Garg J."/>
            <person name="Pearlman R.E."/>
            <person name="Karrer K.M."/>
            <person name="Sun L."/>
            <person name="Manning G."/>
            <person name="Elde N.C."/>
            <person name="Turkewitz A.P."/>
            <person name="Asai D.J."/>
            <person name="Wilkes D.E."/>
            <person name="Wang Y."/>
            <person name="Cai H."/>
            <person name="Collins K."/>
            <person name="Stewart B.A."/>
            <person name="Lee S.R."/>
            <person name="Wilamowska K."/>
            <person name="Weinberg Z."/>
            <person name="Ruzzo W.L."/>
            <person name="Wloga D."/>
            <person name="Gaertig J."/>
            <person name="Frankel J."/>
            <person name="Tsao C.-C."/>
            <person name="Gorovsky M.A."/>
            <person name="Keeling P.J."/>
            <person name="Waller R.F."/>
            <person name="Patron N.J."/>
            <person name="Cherry J.M."/>
            <person name="Stover N.A."/>
            <person name="Krieger C.J."/>
            <person name="del Toro C."/>
            <person name="Ryder H.F."/>
            <person name="Williamson S.C."/>
            <person name="Barbeau R.A."/>
            <person name="Hamilton E.P."/>
            <person name="Orias E."/>
        </authorList>
    </citation>
    <scope>NUCLEOTIDE SEQUENCE [LARGE SCALE GENOMIC DNA]</scope>
    <source>
        <strain evidence="3">SB210</strain>
    </source>
</reference>
<gene>
    <name evidence="2" type="ORF">TTHERM_00312430</name>
</gene>
<keyword evidence="3" id="KW-1185">Reference proteome</keyword>
<proteinExistence type="predicted"/>
<keyword evidence="1" id="KW-1133">Transmembrane helix</keyword>